<dbReference type="InterPro" id="IPR000515">
    <property type="entry name" value="MetI-like"/>
</dbReference>
<dbReference type="CDD" id="cd06261">
    <property type="entry name" value="TM_PBP2"/>
    <property type="match status" value="1"/>
</dbReference>
<organism evidence="9 10">
    <name type="scientific">Thiospirochaeta perfilievii</name>
    <dbReference type="NCBI Taxonomy" id="252967"/>
    <lineage>
        <taxon>Bacteria</taxon>
        <taxon>Pseudomonadati</taxon>
        <taxon>Spirochaetota</taxon>
        <taxon>Spirochaetia</taxon>
        <taxon>Spirochaetales</taxon>
        <taxon>Spirochaetaceae</taxon>
        <taxon>Thiospirochaeta</taxon>
    </lineage>
</organism>
<sequence>MLKYIINRLLLLIPTLIGVVTLVFFMIALAPGDPARVMLGERASKEKIERLREDLGLDKPLIQQYGLYMQRVAHLDFGKSIKSGQKVMNEIKERFPATIELAICAMIFATILGILIGVISATKKNTWVDFSAMVGALFGVSMPVFWLALVMIMVFSVGLNLFPTGGRINIRYYFSPETNFYLLDTFKYIFTGHPEYFTSALHHLILPSIALGTIPLAIIARTTRSSMLEVLKQDYIKTVRSAGIKESRVIYRYALRNALLPVITVIGLQFGLLLSGAILTETIFAWPGIGKWLYQAIEARDYPAVQGGIIIISTCFVLINLVVDILYSIVNPKIRLQ</sequence>
<dbReference type="InterPro" id="IPR045621">
    <property type="entry name" value="BPD_transp_1_N"/>
</dbReference>
<dbReference type="PROSITE" id="PS50928">
    <property type="entry name" value="ABC_TM1"/>
    <property type="match status" value="1"/>
</dbReference>
<feature type="transmembrane region" description="Helical" evidence="7">
    <location>
        <begin position="9"/>
        <end position="30"/>
    </location>
</feature>
<dbReference type="EMBL" id="CP035807">
    <property type="protein sequence ID" value="QEN03861.1"/>
    <property type="molecule type" value="Genomic_DNA"/>
</dbReference>
<dbReference type="SUPFAM" id="SSF161098">
    <property type="entry name" value="MetI-like"/>
    <property type="match status" value="1"/>
</dbReference>
<dbReference type="InterPro" id="IPR035906">
    <property type="entry name" value="MetI-like_sf"/>
</dbReference>
<evidence type="ECO:0000256" key="7">
    <source>
        <dbReference type="RuleBase" id="RU363032"/>
    </source>
</evidence>
<reference evidence="9 10" key="1">
    <citation type="submission" date="2019-02" db="EMBL/GenBank/DDBJ databases">
        <authorList>
            <person name="Fomenkov A."/>
            <person name="Dubinina G."/>
            <person name="Grabovich M."/>
            <person name="Vincze T."/>
            <person name="Roberts R.J."/>
        </authorList>
    </citation>
    <scope>NUCLEOTIDE SEQUENCE [LARGE SCALE GENOMIC DNA]</scope>
    <source>
        <strain evidence="9 10">P</strain>
    </source>
</reference>
<comment type="similarity">
    <text evidence="7">Belongs to the binding-protein-dependent transport system permease family.</text>
</comment>
<dbReference type="PANTHER" id="PTHR43163">
    <property type="entry name" value="DIPEPTIDE TRANSPORT SYSTEM PERMEASE PROTEIN DPPB-RELATED"/>
    <property type="match status" value="1"/>
</dbReference>
<feature type="domain" description="ABC transmembrane type-1" evidence="8">
    <location>
        <begin position="95"/>
        <end position="327"/>
    </location>
</feature>
<gene>
    <name evidence="9" type="ORF">EW093_03810</name>
</gene>
<dbReference type="PANTHER" id="PTHR43163:SF6">
    <property type="entry name" value="DIPEPTIDE TRANSPORT SYSTEM PERMEASE PROTEIN DPPB-RELATED"/>
    <property type="match status" value="1"/>
</dbReference>
<dbReference type="KEGG" id="sper:EW093_03810"/>
<evidence type="ECO:0000313" key="9">
    <source>
        <dbReference type="EMBL" id="QEN03861.1"/>
    </source>
</evidence>
<evidence type="ECO:0000256" key="3">
    <source>
        <dbReference type="ARBA" id="ARBA00022475"/>
    </source>
</evidence>
<dbReference type="Pfam" id="PF19300">
    <property type="entry name" value="BPD_transp_1_N"/>
    <property type="match status" value="1"/>
</dbReference>
<evidence type="ECO:0000256" key="1">
    <source>
        <dbReference type="ARBA" id="ARBA00004651"/>
    </source>
</evidence>
<reference evidence="9 10" key="2">
    <citation type="submission" date="2019-09" db="EMBL/GenBank/DDBJ databases">
        <title>Complete Genome Sequence and Methylome Analysis of free living Spirochaetas.</title>
        <authorList>
            <person name="Leshcheva N."/>
            <person name="Mikheeva N."/>
        </authorList>
    </citation>
    <scope>NUCLEOTIDE SEQUENCE [LARGE SCALE GENOMIC DNA]</scope>
    <source>
        <strain evidence="9 10">P</strain>
    </source>
</reference>
<dbReference type="RefSeq" id="WP_149567119.1">
    <property type="nucleotide sequence ID" value="NZ_CP035807.1"/>
</dbReference>
<keyword evidence="6 7" id="KW-0472">Membrane</keyword>
<evidence type="ECO:0000256" key="5">
    <source>
        <dbReference type="ARBA" id="ARBA00022989"/>
    </source>
</evidence>
<keyword evidence="4 7" id="KW-0812">Transmembrane</keyword>
<dbReference type="Proteomes" id="UP000323824">
    <property type="component" value="Chromosome"/>
</dbReference>
<feature type="transmembrane region" description="Helical" evidence="7">
    <location>
        <begin position="130"/>
        <end position="155"/>
    </location>
</feature>
<name>A0A5C1Q8P1_9SPIO</name>
<dbReference type="AlphaFoldDB" id="A0A5C1Q8P1"/>
<accession>A0A5C1Q8P1</accession>
<dbReference type="OrthoDB" id="9806409at2"/>
<dbReference type="Gene3D" id="1.10.3720.10">
    <property type="entry name" value="MetI-like"/>
    <property type="match status" value="1"/>
</dbReference>
<keyword evidence="3" id="KW-1003">Cell membrane</keyword>
<evidence type="ECO:0000256" key="6">
    <source>
        <dbReference type="ARBA" id="ARBA00023136"/>
    </source>
</evidence>
<evidence type="ECO:0000256" key="2">
    <source>
        <dbReference type="ARBA" id="ARBA00022448"/>
    </source>
</evidence>
<feature type="transmembrane region" description="Helical" evidence="7">
    <location>
        <begin position="309"/>
        <end position="330"/>
    </location>
</feature>
<feature type="transmembrane region" description="Helical" evidence="7">
    <location>
        <begin position="97"/>
        <end position="118"/>
    </location>
</feature>
<protein>
    <submittedName>
        <fullName evidence="9">ABC transporter permease</fullName>
    </submittedName>
</protein>
<evidence type="ECO:0000259" key="8">
    <source>
        <dbReference type="PROSITE" id="PS50928"/>
    </source>
</evidence>
<dbReference type="GO" id="GO:0005886">
    <property type="term" value="C:plasma membrane"/>
    <property type="evidence" value="ECO:0007669"/>
    <property type="project" value="UniProtKB-SubCell"/>
</dbReference>
<keyword evidence="2 7" id="KW-0813">Transport</keyword>
<evidence type="ECO:0000313" key="10">
    <source>
        <dbReference type="Proteomes" id="UP000323824"/>
    </source>
</evidence>
<dbReference type="Pfam" id="PF00528">
    <property type="entry name" value="BPD_transp_1"/>
    <property type="match status" value="1"/>
</dbReference>
<proteinExistence type="inferred from homology"/>
<feature type="transmembrane region" description="Helical" evidence="7">
    <location>
        <begin position="200"/>
        <end position="220"/>
    </location>
</feature>
<keyword evidence="5 7" id="KW-1133">Transmembrane helix</keyword>
<keyword evidence="10" id="KW-1185">Reference proteome</keyword>
<evidence type="ECO:0000256" key="4">
    <source>
        <dbReference type="ARBA" id="ARBA00022692"/>
    </source>
</evidence>
<feature type="transmembrane region" description="Helical" evidence="7">
    <location>
        <begin position="258"/>
        <end position="289"/>
    </location>
</feature>
<comment type="subcellular location">
    <subcellularLocation>
        <location evidence="1 7">Cell membrane</location>
        <topology evidence="1 7">Multi-pass membrane protein</topology>
    </subcellularLocation>
</comment>
<dbReference type="GO" id="GO:0071916">
    <property type="term" value="F:dipeptide transmembrane transporter activity"/>
    <property type="evidence" value="ECO:0007669"/>
    <property type="project" value="TreeGrafter"/>
</dbReference>